<dbReference type="OrthoDB" id="10264505at2759"/>
<gene>
    <name evidence="8" type="ORF">HYPBUDRAFT_11941</name>
</gene>
<evidence type="ECO:0000313" key="9">
    <source>
        <dbReference type="Proteomes" id="UP000095085"/>
    </source>
</evidence>
<evidence type="ECO:0000313" key="8">
    <source>
        <dbReference type="EMBL" id="ODV67368.1"/>
    </source>
</evidence>
<dbReference type="Gene3D" id="3.40.30.10">
    <property type="entry name" value="Glutaredoxin"/>
    <property type="match status" value="2"/>
</dbReference>
<dbReference type="Proteomes" id="UP000095085">
    <property type="component" value="Unassembled WGS sequence"/>
</dbReference>
<keyword evidence="9" id="KW-1185">Reference proteome</keyword>
<accession>A0A1E4RJB8</accession>
<dbReference type="CDD" id="cd03002">
    <property type="entry name" value="PDI_a_MPD1_like"/>
    <property type="match status" value="1"/>
</dbReference>
<sequence>MSYGASYDEYSRLFLSGSTPVVPNSLNEYQTIITILLALATFGSLSLGFLVDNKSRSPVLQLLYILIASFSIGLGSIYASNFFGLLALFQVVVLATARAQGDEYSKDANVYELTPSNFDKVILNTNYTSIVKFYAPWCGYCQKLKPVYKKLGKLIHEDGKLAINVAAVNCDQEYNKPLCSKYKISGFPTLTVFRPPKYDPNSKSKVYKHATDTYNGERSLKSMYSHLTSHIKNYVKKFQSLKSDTTKNWFDQNESLNKVLLISSNSQISPLYKSLAIDFIDTHKFSMLTLKKIEEENPIITLSSGDEITIPLSKQDELPVLLSYDDENKVFNKYEPKLKSNDKVKIGEWLIDQNGVKPLEGELSKKEKKMYKYRTGKKAKPAHDEL</sequence>
<dbReference type="InterPro" id="IPR007915">
    <property type="entry name" value="TMEM258/Ost5"/>
</dbReference>
<dbReference type="GO" id="GO:0034976">
    <property type="term" value="P:response to endoplasmic reticulum stress"/>
    <property type="evidence" value="ECO:0007669"/>
    <property type="project" value="TreeGrafter"/>
</dbReference>
<comment type="similarity">
    <text evidence="2">Belongs to the OST5 family.</text>
</comment>
<dbReference type="InterPro" id="IPR036249">
    <property type="entry name" value="Thioredoxin-like_sf"/>
</dbReference>
<dbReference type="Pfam" id="PF00085">
    <property type="entry name" value="Thioredoxin"/>
    <property type="match status" value="1"/>
</dbReference>
<dbReference type="STRING" id="984485.A0A1E4RJB8"/>
<proteinExistence type="inferred from homology"/>
<keyword evidence="4 6" id="KW-1133">Transmembrane helix</keyword>
<dbReference type="PANTHER" id="PTHR45815:SF3">
    <property type="entry name" value="PROTEIN DISULFIDE-ISOMERASE A6"/>
    <property type="match status" value="1"/>
</dbReference>
<evidence type="ECO:0000256" key="2">
    <source>
        <dbReference type="ARBA" id="ARBA00009825"/>
    </source>
</evidence>
<dbReference type="PROSITE" id="PS00194">
    <property type="entry name" value="THIOREDOXIN_1"/>
    <property type="match status" value="1"/>
</dbReference>
<evidence type="ECO:0000256" key="4">
    <source>
        <dbReference type="ARBA" id="ARBA00022989"/>
    </source>
</evidence>
<dbReference type="SUPFAM" id="SSF52833">
    <property type="entry name" value="Thioredoxin-like"/>
    <property type="match status" value="1"/>
</dbReference>
<dbReference type="PRINTS" id="PR00421">
    <property type="entry name" value="THIOREDOXIN"/>
</dbReference>
<evidence type="ECO:0000259" key="7">
    <source>
        <dbReference type="PROSITE" id="PS51352"/>
    </source>
</evidence>
<keyword evidence="5 6" id="KW-0472">Membrane</keyword>
<evidence type="ECO:0000256" key="6">
    <source>
        <dbReference type="SAM" id="Phobius"/>
    </source>
</evidence>
<dbReference type="GO" id="GO:0008250">
    <property type="term" value="C:oligosaccharyltransferase complex"/>
    <property type="evidence" value="ECO:0007669"/>
    <property type="project" value="InterPro"/>
</dbReference>
<dbReference type="InterPro" id="IPR013766">
    <property type="entry name" value="Thioredoxin_domain"/>
</dbReference>
<dbReference type="PANTHER" id="PTHR45815">
    <property type="entry name" value="PROTEIN DISULFIDE-ISOMERASE A6"/>
    <property type="match status" value="1"/>
</dbReference>
<dbReference type="GO" id="GO:0005788">
    <property type="term" value="C:endoplasmic reticulum lumen"/>
    <property type="evidence" value="ECO:0007669"/>
    <property type="project" value="TreeGrafter"/>
</dbReference>
<evidence type="ECO:0000256" key="3">
    <source>
        <dbReference type="ARBA" id="ARBA00022692"/>
    </source>
</evidence>
<dbReference type="EMBL" id="KV454541">
    <property type="protein sequence ID" value="ODV67368.1"/>
    <property type="molecule type" value="Genomic_DNA"/>
</dbReference>
<dbReference type="PROSITE" id="PS51352">
    <property type="entry name" value="THIOREDOXIN_2"/>
    <property type="match status" value="1"/>
</dbReference>
<dbReference type="AlphaFoldDB" id="A0A1E4RJB8"/>
<keyword evidence="3 6" id="KW-0812">Transmembrane</keyword>
<reference evidence="9" key="1">
    <citation type="submission" date="2016-05" db="EMBL/GenBank/DDBJ databases">
        <title>Comparative genomics of biotechnologically important yeasts.</title>
        <authorList>
            <consortium name="DOE Joint Genome Institute"/>
            <person name="Riley R."/>
            <person name="Haridas S."/>
            <person name="Wolfe K.H."/>
            <person name="Lopes M.R."/>
            <person name="Hittinger C.T."/>
            <person name="Goker M."/>
            <person name="Salamov A."/>
            <person name="Wisecaver J."/>
            <person name="Long T.M."/>
            <person name="Aerts A.L."/>
            <person name="Barry K."/>
            <person name="Choi C."/>
            <person name="Clum A."/>
            <person name="Coughlan A.Y."/>
            <person name="Deshpande S."/>
            <person name="Douglass A.P."/>
            <person name="Hanson S.J."/>
            <person name="Klenk H.-P."/>
            <person name="Labutti K."/>
            <person name="Lapidus A."/>
            <person name="Lindquist E."/>
            <person name="Lipzen A."/>
            <person name="Meier-Kolthoff J.P."/>
            <person name="Ohm R.A."/>
            <person name="Otillar R.P."/>
            <person name="Pangilinan J."/>
            <person name="Peng Y."/>
            <person name="Rokas A."/>
            <person name="Rosa C.A."/>
            <person name="Scheuner C."/>
            <person name="Sibirny A.A."/>
            <person name="Slot J.C."/>
            <person name="Stielow J.B."/>
            <person name="Sun H."/>
            <person name="Kurtzman C.P."/>
            <person name="Blackwell M."/>
            <person name="Grigoriev I.V."/>
            <person name="Jeffries T.W."/>
        </authorList>
    </citation>
    <scope>NUCLEOTIDE SEQUENCE [LARGE SCALE GENOMIC DNA]</scope>
    <source>
        <strain evidence="9">NRRL Y-1933</strain>
    </source>
</reference>
<dbReference type="GeneID" id="30993770"/>
<dbReference type="InterPro" id="IPR017937">
    <property type="entry name" value="Thioredoxin_CS"/>
</dbReference>
<evidence type="ECO:0000256" key="5">
    <source>
        <dbReference type="ARBA" id="ARBA00023136"/>
    </source>
</evidence>
<dbReference type="GO" id="GO:0015035">
    <property type="term" value="F:protein-disulfide reductase activity"/>
    <property type="evidence" value="ECO:0007669"/>
    <property type="project" value="TreeGrafter"/>
</dbReference>
<organism evidence="8 9">
    <name type="scientific">Hyphopichia burtonii NRRL Y-1933</name>
    <dbReference type="NCBI Taxonomy" id="984485"/>
    <lineage>
        <taxon>Eukaryota</taxon>
        <taxon>Fungi</taxon>
        <taxon>Dikarya</taxon>
        <taxon>Ascomycota</taxon>
        <taxon>Saccharomycotina</taxon>
        <taxon>Pichiomycetes</taxon>
        <taxon>Debaryomycetaceae</taxon>
        <taxon>Hyphopichia</taxon>
    </lineage>
</organism>
<name>A0A1E4RJB8_9ASCO</name>
<feature type="transmembrane region" description="Helical" evidence="6">
    <location>
        <begin position="63"/>
        <end position="89"/>
    </location>
</feature>
<dbReference type="RefSeq" id="XP_020076435.1">
    <property type="nucleotide sequence ID" value="XM_020219220.1"/>
</dbReference>
<dbReference type="Pfam" id="PF05251">
    <property type="entry name" value="Ost5"/>
    <property type="match status" value="1"/>
</dbReference>
<feature type="transmembrane region" description="Helical" evidence="6">
    <location>
        <begin position="29"/>
        <end position="51"/>
    </location>
</feature>
<evidence type="ECO:0000256" key="1">
    <source>
        <dbReference type="ARBA" id="ARBA00004141"/>
    </source>
</evidence>
<comment type="subcellular location">
    <subcellularLocation>
        <location evidence="1">Membrane</location>
        <topology evidence="1">Multi-pass membrane protein</topology>
    </subcellularLocation>
</comment>
<protein>
    <submittedName>
        <fullName evidence="8">Thioredoxin-like protein</fullName>
    </submittedName>
</protein>
<feature type="domain" description="Thioredoxin" evidence="7">
    <location>
        <begin position="85"/>
        <end position="232"/>
    </location>
</feature>